<gene>
    <name evidence="1" type="ORF">AC578_6675</name>
</gene>
<sequence length="322" mass="36892">MDGTNASIPPNASLLLLRLPRELRNRIYIYLIPAALEVKVKNTLKTKKFEVTDRGHYVEAVATAPWKQLANVKLVCKQFRDELSEEISNAKSTKATGLLVDMQKAGDTHCATMLRAETLEIRRLDPAILEGFEEVTFAMPFFTSEHYPEPDDSFWSEKGIPYRSDYDCVGGYDFWRGRFKYTKHIDDQGANTWTLDAVEGDLLFDSEHIKFDYVEHELKLAAVKNQVDMKVVEKHHDSGPLVGVLSKLQWGFHLFQDTACMGQGFDFFGGIRIFNDLDQYEKEGFMPSRHAVLCGLQTRNNMPKKTNDAEWHGSMVEETYYL</sequence>
<evidence type="ECO:0000313" key="2">
    <source>
        <dbReference type="Proteomes" id="UP000070133"/>
    </source>
</evidence>
<organism evidence="1 2">
    <name type="scientific">Pseudocercospora eumusae</name>
    <dbReference type="NCBI Taxonomy" id="321146"/>
    <lineage>
        <taxon>Eukaryota</taxon>
        <taxon>Fungi</taxon>
        <taxon>Dikarya</taxon>
        <taxon>Ascomycota</taxon>
        <taxon>Pezizomycotina</taxon>
        <taxon>Dothideomycetes</taxon>
        <taxon>Dothideomycetidae</taxon>
        <taxon>Mycosphaerellales</taxon>
        <taxon>Mycosphaerellaceae</taxon>
        <taxon>Pseudocercospora</taxon>
    </lineage>
</organism>
<dbReference type="Proteomes" id="UP000070133">
    <property type="component" value="Unassembled WGS sequence"/>
</dbReference>
<keyword evidence="2" id="KW-1185">Reference proteome</keyword>
<dbReference type="OrthoDB" id="2560628at2759"/>
<comment type="caution">
    <text evidence="1">The sequence shown here is derived from an EMBL/GenBank/DDBJ whole genome shotgun (WGS) entry which is preliminary data.</text>
</comment>
<reference evidence="1 2" key="1">
    <citation type="submission" date="2015-07" db="EMBL/GenBank/DDBJ databases">
        <title>Comparative genomics of the Sigatoka disease complex on banana suggests a link between parallel evolutionary changes in Pseudocercospora fijiensis and Pseudocercospora eumusae and increased virulence on the banana host.</title>
        <authorList>
            <person name="Chang T.-C."/>
            <person name="Salvucci A."/>
            <person name="Crous P.W."/>
            <person name="Stergiopoulos I."/>
        </authorList>
    </citation>
    <scope>NUCLEOTIDE SEQUENCE [LARGE SCALE GENOMIC DNA]</scope>
    <source>
        <strain evidence="1 2">CBS 114824</strain>
    </source>
</reference>
<name>A0A139HI31_9PEZI</name>
<evidence type="ECO:0000313" key="1">
    <source>
        <dbReference type="EMBL" id="KXT02073.1"/>
    </source>
</evidence>
<dbReference type="AlphaFoldDB" id="A0A139HI31"/>
<proteinExistence type="predicted"/>
<dbReference type="EMBL" id="LFZN01000046">
    <property type="protein sequence ID" value="KXT02073.1"/>
    <property type="molecule type" value="Genomic_DNA"/>
</dbReference>
<evidence type="ECO:0008006" key="3">
    <source>
        <dbReference type="Google" id="ProtNLM"/>
    </source>
</evidence>
<protein>
    <recommendedName>
        <fullName evidence="3">F-box domain-containing protein</fullName>
    </recommendedName>
</protein>
<accession>A0A139HI31</accession>